<feature type="transmembrane region" description="Helical" evidence="1">
    <location>
        <begin position="71"/>
        <end position="93"/>
    </location>
</feature>
<keyword evidence="1" id="KW-0472">Membrane</keyword>
<protein>
    <submittedName>
        <fullName evidence="2">Uncharacterized protein</fullName>
    </submittedName>
</protein>
<dbReference type="Proteomes" id="UP000887226">
    <property type="component" value="Unassembled WGS sequence"/>
</dbReference>
<dbReference type="EMBL" id="MU253799">
    <property type="protein sequence ID" value="KAG9246584.1"/>
    <property type="molecule type" value="Genomic_DNA"/>
</dbReference>
<reference evidence="2" key="1">
    <citation type="journal article" date="2021" name="IMA Fungus">
        <title>Genomic characterization of three marine fungi, including Emericellopsis atlantica sp. nov. with signatures of a generalist lifestyle and marine biomass degradation.</title>
        <authorList>
            <person name="Hagestad O.C."/>
            <person name="Hou L."/>
            <person name="Andersen J.H."/>
            <person name="Hansen E.H."/>
            <person name="Altermark B."/>
            <person name="Li C."/>
            <person name="Kuhnert E."/>
            <person name="Cox R.J."/>
            <person name="Crous P.W."/>
            <person name="Spatafora J.W."/>
            <person name="Lail K."/>
            <person name="Amirebrahimi M."/>
            <person name="Lipzen A."/>
            <person name="Pangilinan J."/>
            <person name="Andreopoulos W."/>
            <person name="Hayes R.D."/>
            <person name="Ng V."/>
            <person name="Grigoriev I.V."/>
            <person name="Jackson S.A."/>
            <person name="Sutton T.D.S."/>
            <person name="Dobson A.D.W."/>
            <person name="Rama T."/>
        </authorList>
    </citation>
    <scope>NUCLEOTIDE SEQUENCE</scope>
    <source>
        <strain evidence="2">TRa3180A</strain>
    </source>
</reference>
<gene>
    <name evidence="2" type="ORF">BJ878DRAFT_540147</name>
</gene>
<comment type="caution">
    <text evidence="2">The sequence shown here is derived from an EMBL/GenBank/DDBJ whole genome shotgun (WGS) entry which is preliminary data.</text>
</comment>
<keyword evidence="3" id="KW-1185">Reference proteome</keyword>
<organism evidence="2 3">
    <name type="scientific">Calycina marina</name>
    <dbReference type="NCBI Taxonomy" id="1763456"/>
    <lineage>
        <taxon>Eukaryota</taxon>
        <taxon>Fungi</taxon>
        <taxon>Dikarya</taxon>
        <taxon>Ascomycota</taxon>
        <taxon>Pezizomycotina</taxon>
        <taxon>Leotiomycetes</taxon>
        <taxon>Helotiales</taxon>
        <taxon>Pezizellaceae</taxon>
        <taxon>Calycina</taxon>
    </lineage>
</organism>
<keyword evidence="1" id="KW-0812">Transmembrane</keyword>
<evidence type="ECO:0000313" key="2">
    <source>
        <dbReference type="EMBL" id="KAG9246584.1"/>
    </source>
</evidence>
<keyword evidence="1" id="KW-1133">Transmembrane helix</keyword>
<name>A0A9P8CGT9_9HELO</name>
<evidence type="ECO:0000313" key="3">
    <source>
        <dbReference type="Proteomes" id="UP000887226"/>
    </source>
</evidence>
<proteinExistence type="predicted"/>
<dbReference type="AlphaFoldDB" id="A0A9P8CGT9"/>
<accession>A0A9P8CGT9</accession>
<evidence type="ECO:0000256" key="1">
    <source>
        <dbReference type="SAM" id="Phobius"/>
    </source>
</evidence>
<sequence length="166" mass="17440">MSPVLAPPTQVLENVPVGHTALTALMHLYHRPLLTLRVAPLVGGLSVKSAVPVSAVVDVGAPPHLVMTPAISPQMASCATFASAILIFVGMMLRQKRRGHTMADEDRGGVGACGVGDGIEVDGRAGTSHHICVLSWDAQTRRAKTLVEHSKMVAVMFEASISAVIF</sequence>